<gene>
    <name evidence="8" type="ORF">GHT06_009753</name>
</gene>
<dbReference type="AlphaFoldDB" id="A0AAD5LPQ8"/>
<dbReference type="EMBL" id="WJBH02000001">
    <property type="protein sequence ID" value="KAI9565955.1"/>
    <property type="molecule type" value="Genomic_DNA"/>
</dbReference>
<proteinExistence type="predicted"/>
<dbReference type="InterPro" id="IPR013604">
    <property type="entry name" value="7TM_chemorcpt"/>
</dbReference>
<evidence type="ECO:0000256" key="3">
    <source>
        <dbReference type="ARBA" id="ARBA00022692"/>
    </source>
</evidence>
<dbReference type="GO" id="GO:0043025">
    <property type="term" value="C:neuronal cell body"/>
    <property type="evidence" value="ECO:0007669"/>
    <property type="project" value="TreeGrafter"/>
</dbReference>
<dbReference type="Pfam" id="PF08395">
    <property type="entry name" value="7tm_7"/>
    <property type="match status" value="1"/>
</dbReference>
<feature type="transmembrane region" description="Helical" evidence="7">
    <location>
        <begin position="394"/>
        <end position="412"/>
    </location>
</feature>
<evidence type="ECO:0008006" key="10">
    <source>
        <dbReference type="Google" id="ProtNLM"/>
    </source>
</evidence>
<evidence type="ECO:0000313" key="8">
    <source>
        <dbReference type="EMBL" id="KAI9565955.1"/>
    </source>
</evidence>
<feature type="transmembrane region" description="Helical" evidence="7">
    <location>
        <begin position="282"/>
        <end position="307"/>
    </location>
</feature>
<dbReference type="Proteomes" id="UP000820818">
    <property type="component" value="Linkage Group LG1"/>
</dbReference>
<evidence type="ECO:0000256" key="1">
    <source>
        <dbReference type="ARBA" id="ARBA00004651"/>
    </source>
</evidence>
<dbReference type="GO" id="GO:0005886">
    <property type="term" value="C:plasma membrane"/>
    <property type="evidence" value="ECO:0007669"/>
    <property type="project" value="UniProtKB-SubCell"/>
</dbReference>
<dbReference type="GO" id="GO:0008049">
    <property type="term" value="P:male courtship behavior"/>
    <property type="evidence" value="ECO:0007669"/>
    <property type="project" value="TreeGrafter"/>
</dbReference>
<accession>A0AAD5LPQ8</accession>
<keyword evidence="9" id="KW-1185">Reference proteome</keyword>
<feature type="transmembrane region" description="Helical" evidence="7">
    <location>
        <begin position="198"/>
        <end position="228"/>
    </location>
</feature>
<protein>
    <recommendedName>
        <fullName evidence="10">Gustatory receptor</fullName>
    </recommendedName>
</protein>
<keyword evidence="6" id="KW-0675">Receptor</keyword>
<feature type="transmembrane region" description="Helical" evidence="7">
    <location>
        <begin position="166"/>
        <end position="192"/>
    </location>
</feature>
<dbReference type="GO" id="GO:0030425">
    <property type="term" value="C:dendrite"/>
    <property type="evidence" value="ECO:0007669"/>
    <property type="project" value="TreeGrafter"/>
</dbReference>
<organism evidence="8 9">
    <name type="scientific">Daphnia sinensis</name>
    <dbReference type="NCBI Taxonomy" id="1820382"/>
    <lineage>
        <taxon>Eukaryota</taxon>
        <taxon>Metazoa</taxon>
        <taxon>Ecdysozoa</taxon>
        <taxon>Arthropoda</taxon>
        <taxon>Crustacea</taxon>
        <taxon>Branchiopoda</taxon>
        <taxon>Diplostraca</taxon>
        <taxon>Cladocera</taxon>
        <taxon>Anomopoda</taxon>
        <taxon>Daphniidae</taxon>
        <taxon>Daphnia</taxon>
        <taxon>Daphnia similis group</taxon>
    </lineage>
</organism>
<reference evidence="8 9" key="1">
    <citation type="submission" date="2022-05" db="EMBL/GenBank/DDBJ databases">
        <title>A multi-omics perspective on studying reproductive biology in Daphnia sinensis.</title>
        <authorList>
            <person name="Jia J."/>
        </authorList>
    </citation>
    <scope>NUCLEOTIDE SEQUENCE [LARGE SCALE GENOMIC DNA]</scope>
    <source>
        <strain evidence="8 9">WSL</strain>
    </source>
</reference>
<feature type="transmembrane region" description="Helical" evidence="7">
    <location>
        <begin position="70"/>
        <end position="91"/>
    </location>
</feature>
<feature type="transmembrane region" description="Helical" evidence="7">
    <location>
        <begin position="103"/>
        <end position="124"/>
    </location>
</feature>
<keyword evidence="4 7" id="KW-1133">Transmembrane helix</keyword>
<comment type="subcellular location">
    <subcellularLocation>
        <location evidence="1">Cell membrane</location>
        <topology evidence="1">Multi-pass membrane protein</topology>
    </subcellularLocation>
</comment>
<name>A0AAD5LPQ8_9CRUS</name>
<evidence type="ECO:0000256" key="2">
    <source>
        <dbReference type="ARBA" id="ARBA00022475"/>
    </source>
</evidence>
<evidence type="ECO:0000313" key="9">
    <source>
        <dbReference type="Proteomes" id="UP000820818"/>
    </source>
</evidence>
<evidence type="ECO:0000256" key="7">
    <source>
        <dbReference type="SAM" id="Phobius"/>
    </source>
</evidence>
<dbReference type="PANTHER" id="PTHR21143:SF133">
    <property type="entry name" value="GUSTATORY AND PHEROMONE RECEPTOR 32A-RELATED"/>
    <property type="match status" value="1"/>
</dbReference>
<keyword evidence="5 7" id="KW-0472">Membrane</keyword>
<evidence type="ECO:0000256" key="5">
    <source>
        <dbReference type="ARBA" id="ARBA00023136"/>
    </source>
</evidence>
<dbReference type="GO" id="GO:0007635">
    <property type="term" value="P:chemosensory behavior"/>
    <property type="evidence" value="ECO:0007669"/>
    <property type="project" value="TreeGrafter"/>
</dbReference>
<sequence>MVTSFQLTDTFNKKENNNVSPFFTSMSVFEQLQPFVSLCQACGLFPYRIERNSTTGKFERFTFSVKHCSTWWFLTVLVLQITIVVMMGNLSRDFQEVLSTDKSIPITLFILNGVTSLTFLAQLVSSRWIAFNCRHLGNAVEAVQKVEVLFGEKFVAEHRSSIMTRFFIGFAVIIITSSGMIFAIGPVFALLLPVNTTAFSITALSISLASVTMMFDCSLLFVHICYYITAHYIQLVLLHCDKKDFEEIQGTIPKRRDNIEMAKRSALIFGHLCRASSDLDSIFSLPAFFVLGIKFVTVISTAFAYIYRFLVTNILLESAIWIYSFLFLTESIRLLVLLTAADMPVRLLRERVTAMSLSGFAKTMAEKITMMILLEQVDEERVHLSAAGLFKVGVHLIPALIGAVVTYMAILLQN</sequence>
<dbReference type="PANTHER" id="PTHR21143">
    <property type="entry name" value="INVERTEBRATE GUSTATORY RECEPTOR"/>
    <property type="match status" value="1"/>
</dbReference>
<feature type="transmembrane region" description="Helical" evidence="7">
    <location>
        <begin position="319"/>
        <end position="340"/>
    </location>
</feature>
<dbReference type="GO" id="GO:0030424">
    <property type="term" value="C:axon"/>
    <property type="evidence" value="ECO:0007669"/>
    <property type="project" value="TreeGrafter"/>
</dbReference>
<comment type="caution">
    <text evidence="8">The sequence shown here is derived from an EMBL/GenBank/DDBJ whole genome shotgun (WGS) entry which is preliminary data.</text>
</comment>
<keyword evidence="3 7" id="KW-0812">Transmembrane</keyword>
<keyword evidence="2" id="KW-1003">Cell membrane</keyword>
<dbReference type="GO" id="GO:0050909">
    <property type="term" value="P:sensory perception of taste"/>
    <property type="evidence" value="ECO:0007669"/>
    <property type="project" value="InterPro"/>
</dbReference>
<evidence type="ECO:0000256" key="4">
    <source>
        <dbReference type="ARBA" id="ARBA00022989"/>
    </source>
</evidence>
<evidence type="ECO:0000256" key="6">
    <source>
        <dbReference type="ARBA" id="ARBA00023170"/>
    </source>
</evidence>